<dbReference type="Proteomes" id="UP000094801">
    <property type="component" value="Unassembled WGS sequence"/>
</dbReference>
<name>A0A1E4T7N3_9ASCO</name>
<dbReference type="PANTHER" id="PTHR12792">
    <property type="entry name" value="EXTRA SPINDLE POLES 1-RELATED"/>
    <property type="match status" value="1"/>
</dbReference>
<dbReference type="EC" id="3.4.22.49" evidence="2"/>
<evidence type="ECO:0000313" key="7">
    <source>
        <dbReference type="Proteomes" id="UP000094801"/>
    </source>
</evidence>
<dbReference type="EMBL" id="KV453847">
    <property type="protein sequence ID" value="ODV87668.1"/>
    <property type="molecule type" value="Genomic_DNA"/>
</dbReference>
<dbReference type="Pfam" id="PF03568">
    <property type="entry name" value="Separin_C"/>
    <property type="match status" value="1"/>
</dbReference>
<dbReference type="GO" id="GO:0006508">
    <property type="term" value="P:proteolysis"/>
    <property type="evidence" value="ECO:0007669"/>
    <property type="project" value="InterPro"/>
</dbReference>
<dbReference type="PROSITE" id="PS51700">
    <property type="entry name" value="SEPARIN"/>
    <property type="match status" value="1"/>
</dbReference>
<evidence type="ECO:0000256" key="3">
    <source>
        <dbReference type="ARBA" id="ARBA00022801"/>
    </source>
</evidence>
<dbReference type="GO" id="GO:0005737">
    <property type="term" value="C:cytoplasm"/>
    <property type="evidence" value="ECO:0007669"/>
    <property type="project" value="TreeGrafter"/>
</dbReference>
<accession>A0A1E4T7N3</accession>
<dbReference type="OrthoDB" id="10255632at2759"/>
<evidence type="ECO:0000256" key="1">
    <source>
        <dbReference type="ARBA" id="ARBA00000451"/>
    </source>
</evidence>
<evidence type="ECO:0000256" key="4">
    <source>
        <dbReference type="ARBA" id="ARBA00022829"/>
    </source>
</evidence>
<evidence type="ECO:0000256" key="2">
    <source>
        <dbReference type="ARBA" id="ARBA00012489"/>
    </source>
</evidence>
<dbReference type="GO" id="GO:0072686">
    <property type="term" value="C:mitotic spindle"/>
    <property type="evidence" value="ECO:0007669"/>
    <property type="project" value="TreeGrafter"/>
</dbReference>
<dbReference type="PANTHER" id="PTHR12792:SF0">
    <property type="entry name" value="SEPARIN"/>
    <property type="match status" value="1"/>
</dbReference>
<feature type="domain" description="Peptidase C50" evidence="5">
    <location>
        <begin position="1575"/>
        <end position="1670"/>
    </location>
</feature>
<dbReference type="GO" id="GO:0004197">
    <property type="term" value="F:cysteine-type endopeptidase activity"/>
    <property type="evidence" value="ECO:0007669"/>
    <property type="project" value="InterPro"/>
</dbReference>
<protein>
    <recommendedName>
        <fullName evidence="2">separase</fullName>
        <ecNumber evidence="2">3.4.22.49</ecNumber>
    </recommendedName>
</protein>
<dbReference type="GO" id="GO:0005634">
    <property type="term" value="C:nucleus"/>
    <property type="evidence" value="ECO:0007669"/>
    <property type="project" value="InterPro"/>
</dbReference>
<keyword evidence="4" id="KW-0159">Chromosome partition</keyword>
<keyword evidence="7" id="KW-1185">Reference proteome</keyword>
<evidence type="ECO:0000313" key="6">
    <source>
        <dbReference type="EMBL" id="ODV87668.1"/>
    </source>
</evidence>
<sequence length="1764" mass="201211">MLRGEQITNGSMNMTNSSKSASLTSVLTSYLKEQDNTVDYSTDLRRYKISRPALLRVDLNSLPDENRKLHPPTLALKFIDEAFEHLDTTKSLDQDTLETTALCFKALAKNEHKKFDTLSVTMKQLKFIDAIISMEKFDTAYIELTSVFTQIKRIIPSLYTHPILEQMLRAFEFRPMIYTTTIIELVSQFHALVLQWIIHGSVRKSSNNLEPKVPSLQLLMELTSIGSNVHNWFQELPLPQKQIQAQQYSKSFLTLSYTTRTVMKLNLMFKSLEFLAYAELMHTELIDECTRICLLITNKNADLVYRHTSLQLFLVCQCFVENKLSLLPLKPLIEKFALIKCEMDDLNWYQYVDECACDDREAEESFQKLEINSPVDDLLNFLSTMDPLFDSDLIKATELIRSLDQNLFISNESLVFGIYSKVKEMELNNGETQNFVLSILQALQHETSSTTPLTNTHLNLLDLITIEIKNLNPAKNHEFVYQALGQLYGALKSQNQPKRIRNFSNLYFHFGAKLLTVDKDEAVRYWMSCVNVEYGTMIQIDSSINGPEFKSFKGKCERISNLLLETKAYNESLIFLSKMFQCYESQMETSNIFEFQLGLMNDLVTPLKLLAKIMSGSATSMSFSRLGSSAITQVLVVIGLIKLFTQSNICNKQQLVMKLIMTVKNEVEDNGLFLYFLSSVSLLVEFDIKFGSLVTLPIDDSSHVRSIEQLIKSHIGLLMCCTAPELDQKIFQESFNLLLDWANTEVRDSVISDYEFKVIFFAVDVFHNHQLEEYSLRLIDSYCIGRQYVLGDEQKLRFELKRSEISQALKFSKNVPLTSGTVDSLVGSLDNKLYYLDSQLIKLEHFLSVDDIEIASSLFQSLVSQVNSDKALSISGQADRYSVSRLLILLSKFSRLASSFNYKIQNYAEAVICCKRSIRILQSVVKNFLIPGLSNPGLSVSFKCVLRLNFASSLLKTYQTLMSTLADMRLGKEFEYYENEFEVLVSGQISPFIRSYYMFELTKYQIWKNDLLKANDMLSKSLHIYNSLKYSHTFLDLQNLCVNELYYQYVQDEALCKNYSQKFDTKMQELISTCESSEQEGYCDATVSLGISYKSDSRLLIQEWEAVQYRRMMSIFHGSSKQLPETLKGLKSLEMKSSFYKELASISMDPILSSLKDSVISMSSTKPLISSPIKPSTTDNAVACFNDVQNNVDSLLQTSKFSSMEREDLVRTSSVTLSILSSLSTSLTSGEQLKTLLDLEDRERYQPIENDRLLNSATDLMKQLTPSLIKSCPKVTSSTESGFDQLKSVLPSDWLVVSLDICPVTGDLILVKLTSTLALPISVRLPMNRHMARDIDRSSFTYEDAMKELYSIISDSDTTTKYEVTSKVKTKEEKASWWNTRKTLDGRLCKLLKNIENNWLCGFKSLFGTDYLSQDDVRMFKNSVLNILSDHLPSRKPSLKVKNKEFVEINDWVFELFFRLQDFEEKTEELEDLVYFILDIISFHGETIEFDEFDFDQLVHEISKELSIANKKKQKKTSDTDMSHIILVPSMACTKIPWESIQTLRSKSVSRMPSIQMLTELLTANQNALDDGIDPNKGYYVINPSGDLKKTELRFKDSFEGMVGWNGQVGIKPTEQDIGRGLHQSNLYVYIGHGGGEQYVKSKSIKSMERIPPVLLLGCSSGNLKSGGIFKPYGTVYNYLIGGSPMVLANLWDVTDKDIDKFTVQFFKNWGLFADYDSFDSFDVDQETLSAGQSISVSRDVCVLRYLNGAAPVLYGLPLKMRDN</sequence>
<keyword evidence="3" id="KW-0378">Hydrolase</keyword>
<organism evidence="6 7">
    <name type="scientific">[Candida] arabinofermentans NRRL YB-2248</name>
    <dbReference type="NCBI Taxonomy" id="983967"/>
    <lineage>
        <taxon>Eukaryota</taxon>
        <taxon>Fungi</taxon>
        <taxon>Dikarya</taxon>
        <taxon>Ascomycota</taxon>
        <taxon>Saccharomycotina</taxon>
        <taxon>Pichiomycetes</taxon>
        <taxon>Pichiales</taxon>
        <taxon>Pichiaceae</taxon>
        <taxon>Ogataea</taxon>
        <taxon>Ogataea/Candida clade</taxon>
    </lineage>
</organism>
<evidence type="ECO:0000259" key="5">
    <source>
        <dbReference type="PROSITE" id="PS51700"/>
    </source>
</evidence>
<dbReference type="STRING" id="983967.A0A1E4T7N3"/>
<gene>
    <name evidence="6" type="ORF">CANARDRAFT_25911</name>
</gene>
<proteinExistence type="predicted"/>
<dbReference type="GO" id="GO:0044732">
    <property type="term" value="C:mitotic spindle pole body"/>
    <property type="evidence" value="ECO:0007669"/>
    <property type="project" value="TreeGrafter"/>
</dbReference>
<dbReference type="InterPro" id="IPR005314">
    <property type="entry name" value="Peptidase_C50"/>
</dbReference>
<dbReference type="GO" id="GO:0051307">
    <property type="term" value="P:meiotic chromosome separation"/>
    <property type="evidence" value="ECO:0007669"/>
    <property type="project" value="TreeGrafter"/>
</dbReference>
<reference evidence="7" key="1">
    <citation type="submission" date="2016-04" db="EMBL/GenBank/DDBJ databases">
        <title>Comparative genomics of biotechnologically important yeasts.</title>
        <authorList>
            <consortium name="DOE Joint Genome Institute"/>
            <person name="Riley R."/>
            <person name="Haridas S."/>
            <person name="Wolfe K.H."/>
            <person name="Lopes M.R."/>
            <person name="Hittinger C.T."/>
            <person name="Goker M."/>
            <person name="Salamov A."/>
            <person name="Wisecaver J."/>
            <person name="Long T.M."/>
            <person name="Aerts A.L."/>
            <person name="Barry K."/>
            <person name="Choi C."/>
            <person name="Clum A."/>
            <person name="Coughlan A.Y."/>
            <person name="Deshpande S."/>
            <person name="Douglass A.P."/>
            <person name="Hanson S.J."/>
            <person name="Klenk H.-P."/>
            <person name="Labutti K."/>
            <person name="Lapidus A."/>
            <person name="Lindquist E."/>
            <person name="Lipzen A."/>
            <person name="Meier-Kolthoff J.P."/>
            <person name="Ohm R.A."/>
            <person name="Otillar R.P."/>
            <person name="Pangilinan J."/>
            <person name="Peng Y."/>
            <person name="Rokas A."/>
            <person name="Rosa C.A."/>
            <person name="Scheuner C."/>
            <person name="Sibirny A.A."/>
            <person name="Slot J.C."/>
            <person name="Stielow J.B."/>
            <person name="Sun H."/>
            <person name="Kurtzman C.P."/>
            <person name="Blackwell M."/>
            <person name="Grigoriev I.V."/>
            <person name="Jeffries T.W."/>
        </authorList>
    </citation>
    <scope>NUCLEOTIDE SEQUENCE [LARGE SCALE GENOMIC DNA]</scope>
    <source>
        <strain evidence="7">NRRL YB-2248</strain>
    </source>
</reference>
<dbReference type="InterPro" id="IPR030397">
    <property type="entry name" value="SEPARIN_core_dom"/>
</dbReference>
<comment type="catalytic activity">
    <reaction evidence="1">
        <text>All bonds known to be hydrolyzed by this endopeptidase have arginine in P1 and an acidic residue in P4. P6 is often occupied by an acidic residue or by a hydroxy-amino-acid residue, the phosphorylation of which enhances cleavage.</text>
        <dbReference type="EC" id="3.4.22.49"/>
    </reaction>
</comment>